<dbReference type="Proteomes" id="UP000276133">
    <property type="component" value="Unassembled WGS sequence"/>
</dbReference>
<dbReference type="Pfam" id="PF07859">
    <property type="entry name" value="Abhydrolase_3"/>
    <property type="match status" value="1"/>
</dbReference>
<dbReference type="OrthoDB" id="408631at2759"/>
<protein>
    <submittedName>
        <fullName evidence="3">Esterase</fullName>
    </submittedName>
</protein>
<gene>
    <name evidence="3" type="ORF">BpHYR1_047482</name>
</gene>
<evidence type="ECO:0000256" key="1">
    <source>
        <dbReference type="ARBA" id="ARBA00022801"/>
    </source>
</evidence>
<reference evidence="3 4" key="1">
    <citation type="journal article" date="2018" name="Sci. Rep.">
        <title>Genomic signatures of local adaptation to the degree of environmental predictability in rotifers.</title>
        <authorList>
            <person name="Franch-Gras L."/>
            <person name="Hahn C."/>
            <person name="Garcia-Roger E.M."/>
            <person name="Carmona M.J."/>
            <person name="Serra M."/>
            <person name="Gomez A."/>
        </authorList>
    </citation>
    <scope>NUCLEOTIDE SEQUENCE [LARGE SCALE GENOMIC DNA]</scope>
    <source>
        <strain evidence="3">HYR1</strain>
    </source>
</reference>
<evidence type="ECO:0000313" key="3">
    <source>
        <dbReference type="EMBL" id="RNA09825.1"/>
    </source>
</evidence>
<dbReference type="PANTHER" id="PTHR48081:SF8">
    <property type="entry name" value="ALPHA_BETA HYDROLASE FOLD-3 DOMAIN-CONTAINING PROTEIN-RELATED"/>
    <property type="match status" value="1"/>
</dbReference>
<dbReference type="GO" id="GO:0016787">
    <property type="term" value="F:hydrolase activity"/>
    <property type="evidence" value="ECO:0007669"/>
    <property type="project" value="UniProtKB-KW"/>
</dbReference>
<dbReference type="InterPro" id="IPR013094">
    <property type="entry name" value="AB_hydrolase_3"/>
</dbReference>
<comment type="caution">
    <text evidence="3">The sequence shown here is derived from an EMBL/GenBank/DDBJ whole genome shotgun (WGS) entry which is preliminary data.</text>
</comment>
<proteinExistence type="predicted"/>
<evidence type="ECO:0000259" key="2">
    <source>
        <dbReference type="Pfam" id="PF07859"/>
    </source>
</evidence>
<sequence length="316" mass="36505">MDVELDNRLSEESRAYIVQSFQIARPADILNADLRLVRMLKDHAAIQLKEIVSFEDMDIEDFKVVNPEDGHEIIVRKFIPKKSDKSSITVFFHGGGFCLGSIETHNHTVGFLARKTNSIWLSVEYRRCPDEGRYPAPYLDCKSVVEWTIKNKKDLGCEFSKLGICGDSSGGQMASIIAHELKHHLDYQILIYPCVHFSDDYKSVKEFTKECFYLVPEVIEFFTKNLTEEPEKYVNHLSPILYEDFSKLPKCLIIAAELDPLVDHSIFYHEKLVQNDIESYLGILKGTIHGYFSQPLIFKNAFQETEQLIFDFFQKI</sequence>
<dbReference type="EMBL" id="REGN01006366">
    <property type="protein sequence ID" value="RNA09825.1"/>
    <property type="molecule type" value="Genomic_DNA"/>
</dbReference>
<dbReference type="Gene3D" id="3.40.50.1820">
    <property type="entry name" value="alpha/beta hydrolase"/>
    <property type="match status" value="1"/>
</dbReference>
<dbReference type="InterPro" id="IPR029058">
    <property type="entry name" value="AB_hydrolase_fold"/>
</dbReference>
<keyword evidence="1" id="KW-0378">Hydrolase</keyword>
<feature type="domain" description="Alpha/beta hydrolase fold-3" evidence="2">
    <location>
        <begin position="90"/>
        <end position="292"/>
    </location>
</feature>
<organism evidence="3 4">
    <name type="scientific">Brachionus plicatilis</name>
    <name type="common">Marine rotifer</name>
    <name type="synonym">Brachionus muelleri</name>
    <dbReference type="NCBI Taxonomy" id="10195"/>
    <lineage>
        <taxon>Eukaryota</taxon>
        <taxon>Metazoa</taxon>
        <taxon>Spiralia</taxon>
        <taxon>Gnathifera</taxon>
        <taxon>Rotifera</taxon>
        <taxon>Eurotatoria</taxon>
        <taxon>Monogononta</taxon>
        <taxon>Pseudotrocha</taxon>
        <taxon>Ploima</taxon>
        <taxon>Brachionidae</taxon>
        <taxon>Brachionus</taxon>
    </lineage>
</organism>
<dbReference type="STRING" id="10195.A0A3M7QFU2"/>
<dbReference type="AlphaFoldDB" id="A0A3M7QFU2"/>
<dbReference type="SUPFAM" id="SSF53474">
    <property type="entry name" value="alpha/beta-Hydrolases"/>
    <property type="match status" value="1"/>
</dbReference>
<evidence type="ECO:0000313" key="4">
    <source>
        <dbReference type="Proteomes" id="UP000276133"/>
    </source>
</evidence>
<accession>A0A3M7QFU2</accession>
<dbReference type="InterPro" id="IPR050300">
    <property type="entry name" value="GDXG_lipolytic_enzyme"/>
</dbReference>
<name>A0A3M7QFU2_BRAPC</name>
<keyword evidence="4" id="KW-1185">Reference proteome</keyword>
<dbReference type="PANTHER" id="PTHR48081">
    <property type="entry name" value="AB HYDROLASE SUPERFAMILY PROTEIN C4A8.06C"/>
    <property type="match status" value="1"/>
</dbReference>